<evidence type="ECO:0000313" key="6">
    <source>
        <dbReference type="EMBL" id="UGS33698.1"/>
    </source>
</evidence>
<evidence type="ECO:0000256" key="1">
    <source>
        <dbReference type="ARBA" id="ARBA00023015"/>
    </source>
</evidence>
<evidence type="ECO:0000256" key="3">
    <source>
        <dbReference type="ARBA" id="ARBA00023125"/>
    </source>
</evidence>
<dbReference type="NCBIfam" id="TIGR02479">
    <property type="entry name" value="FliA_WhiG"/>
    <property type="match status" value="1"/>
</dbReference>
<dbReference type="PANTHER" id="PTHR30385">
    <property type="entry name" value="SIGMA FACTOR F FLAGELLAR"/>
    <property type="match status" value="1"/>
</dbReference>
<dbReference type="NCBIfam" id="TIGR02937">
    <property type="entry name" value="sigma70-ECF"/>
    <property type="match status" value="1"/>
</dbReference>
<keyword evidence="4" id="KW-0804">Transcription</keyword>
<dbReference type="GO" id="GO:0003677">
    <property type="term" value="F:DNA binding"/>
    <property type="evidence" value="ECO:0007669"/>
    <property type="project" value="UniProtKB-KW"/>
</dbReference>
<dbReference type="PROSITE" id="PS00716">
    <property type="entry name" value="SIGMA70_2"/>
    <property type="match status" value="1"/>
</dbReference>
<dbReference type="RefSeq" id="WP_259313392.1">
    <property type="nucleotide sequence ID" value="NZ_CP087164.1"/>
</dbReference>
<dbReference type="SUPFAM" id="SSF88659">
    <property type="entry name" value="Sigma3 and sigma4 domains of RNA polymerase sigma factors"/>
    <property type="match status" value="2"/>
</dbReference>
<dbReference type="Pfam" id="PF04545">
    <property type="entry name" value="Sigma70_r4"/>
    <property type="match status" value="1"/>
</dbReference>
<dbReference type="PIRSF" id="PIRSF000770">
    <property type="entry name" value="RNA_pol_sigma-SigE/K"/>
    <property type="match status" value="1"/>
</dbReference>
<keyword evidence="2" id="KW-0731">Sigma factor</keyword>
<dbReference type="PANTHER" id="PTHR30385:SF7">
    <property type="entry name" value="RNA POLYMERASE SIGMA FACTOR FLIA"/>
    <property type="match status" value="1"/>
</dbReference>
<dbReference type="SUPFAM" id="SSF88946">
    <property type="entry name" value="Sigma2 domain of RNA polymerase sigma factors"/>
    <property type="match status" value="1"/>
</dbReference>
<dbReference type="Gene3D" id="1.10.1740.10">
    <property type="match status" value="1"/>
</dbReference>
<dbReference type="Pfam" id="PF04539">
    <property type="entry name" value="Sigma70_r3"/>
    <property type="match status" value="1"/>
</dbReference>
<dbReference type="PRINTS" id="PR00046">
    <property type="entry name" value="SIGMA70FCT"/>
</dbReference>
<dbReference type="InterPro" id="IPR007627">
    <property type="entry name" value="RNA_pol_sigma70_r2"/>
</dbReference>
<dbReference type="Pfam" id="PF04542">
    <property type="entry name" value="Sigma70_r2"/>
    <property type="match status" value="1"/>
</dbReference>
<dbReference type="InterPro" id="IPR014284">
    <property type="entry name" value="RNA_pol_sigma-70_dom"/>
</dbReference>
<dbReference type="InterPro" id="IPR007624">
    <property type="entry name" value="RNA_pol_sigma70_r3"/>
</dbReference>
<keyword evidence="3" id="KW-0238">DNA-binding</keyword>
<dbReference type="InterPro" id="IPR013324">
    <property type="entry name" value="RNA_pol_sigma_r3/r4-like"/>
</dbReference>
<dbReference type="AlphaFoldDB" id="A0A9E6XT76"/>
<name>A0A9E6XT76_9ACTN</name>
<evidence type="ECO:0000256" key="2">
    <source>
        <dbReference type="ARBA" id="ARBA00023082"/>
    </source>
</evidence>
<dbReference type="GO" id="GO:0016987">
    <property type="term" value="F:sigma factor activity"/>
    <property type="evidence" value="ECO:0007669"/>
    <property type="project" value="UniProtKB-KW"/>
</dbReference>
<dbReference type="Gene3D" id="1.20.140.160">
    <property type="match status" value="1"/>
</dbReference>
<keyword evidence="7" id="KW-1185">Reference proteome</keyword>
<keyword evidence="1" id="KW-0805">Transcription regulation</keyword>
<evidence type="ECO:0000259" key="5">
    <source>
        <dbReference type="PROSITE" id="PS00716"/>
    </source>
</evidence>
<dbReference type="InterPro" id="IPR013325">
    <property type="entry name" value="RNA_pol_sigma_r2"/>
</dbReference>
<dbReference type="InterPro" id="IPR007630">
    <property type="entry name" value="RNA_pol_sigma70_r4"/>
</dbReference>
<gene>
    <name evidence="6" type="primary">fliA</name>
    <name evidence="6" type="ORF">DSM104329_00063</name>
</gene>
<dbReference type="Proteomes" id="UP001162834">
    <property type="component" value="Chromosome"/>
</dbReference>
<sequence>MSVTLAPPSARRLSADESLALWLDYRRTKDAALRDRLVLTFAPMVKYIVYRKVREMPANAEVEDFISCGLEALIVSIDRYDPAKGATLEQYAWTRIHGAVLDELRRQDWAPRSVRRWERDINKATEEFSILHGRRPTRDELADAMGITVGELRRHLDEIVSSDVTSLNALVLSDDDTTIERVDTLVSQDERLDPEHAAATEELKDRFRTAFAQLPRREREVAVMLYVKNLTLAEIGEVLGVSESRVCQIHSALKRTLRSALSAEEELYRLVA</sequence>
<dbReference type="InterPro" id="IPR012845">
    <property type="entry name" value="RNA_pol_sigma_FliA_WhiG"/>
</dbReference>
<evidence type="ECO:0000256" key="4">
    <source>
        <dbReference type="ARBA" id="ARBA00023163"/>
    </source>
</evidence>
<evidence type="ECO:0000313" key="7">
    <source>
        <dbReference type="Proteomes" id="UP001162834"/>
    </source>
</evidence>
<dbReference type="EMBL" id="CP087164">
    <property type="protein sequence ID" value="UGS33698.1"/>
    <property type="molecule type" value="Genomic_DNA"/>
</dbReference>
<feature type="domain" description="RNA polymerase sigma-70" evidence="5">
    <location>
        <begin position="231"/>
        <end position="257"/>
    </location>
</feature>
<dbReference type="CDD" id="cd06171">
    <property type="entry name" value="Sigma70_r4"/>
    <property type="match status" value="1"/>
</dbReference>
<dbReference type="KEGG" id="sbae:DSM104329_00063"/>
<dbReference type="GO" id="GO:0006352">
    <property type="term" value="P:DNA-templated transcription initiation"/>
    <property type="evidence" value="ECO:0007669"/>
    <property type="project" value="InterPro"/>
</dbReference>
<protein>
    <submittedName>
        <fullName evidence="6">RNA polymerase sigma factor FliA</fullName>
    </submittedName>
</protein>
<dbReference type="InterPro" id="IPR000943">
    <property type="entry name" value="RNA_pol_sigma70"/>
</dbReference>
<reference evidence="6" key="1">
    <citation type="journal article" date="2022" name="Int. J. Syst. Evol. Microbiol.">
        <title>Pseudomonas aegrilactucae sp. nov. and Pseudomonas morbosilactucae sp. nov., pathogens causing bacterial rot of lettuce in Japan.</title>
        <authorList>
            <person name="Sawada H."/>
            <person name="Fujikawa T."/>
            <person name="Satou M."/>
        </authorList>
    </citation>
    <scope>NUCLEOTIDE SEQUENCE</scope>
    <source>
        <strain evidence="6">0166_1</strain>
    </source>
</reference>
<accession>A0A9E6XT76</accession>
<organism evidence="6 7">
    <name type="scientific">Capillimicrobium parvum</name>
    <dbReference type="NCBI Taxonomy" id="2884022"/>
    <lineage>
        <taxon>Bacteria</taxon>
        <taxon>Bacillati</taxon>
        <taxon>Actinomycetota</taxon>
        <taxon>Thermoleophilia</taxon>
        <taxon>Solirubrobacterales</taxon>
        <taxon>Capillimicrobiaceae</taxon>
        <taxon>Capillimicrobium</taxon>
    </lineage>
</organism>
<proteinExistence type="predicted"/>
<dbReference type="GO" id="GO:0003899">
    <property type="term" value="F:DNA-directed RNA polymerase activity"/>
    <property type="evidence" value="ECO:0007669"/>
    <property type="project" value="InterPro"/>
</dbReference>